<evidence type="ECO:0000259" key="1">
    <source>
        <dbReference type="Pfam" id="PF10022"/>
    </source>
</evidence>
<dbReference type="AlphaFoldDB" id="A0A0E1NZI1"/>
<accession>A0A0E1NZI1</accession>
<dbReference type="PATRIC" id="fig|360102.15.peg.3441"/>
<dbReference type="GeneID" id="57973796"/>
<dbReference type="RefSeq" id="WP_002209887.1">
    <property type="nucleotide sequence ID" value="NC_008150.1"/>
</dbReference>
<dbReference type="PANTHER" id="PTHR35339:SF4">
    <property type="entry name" value="LINALOOL DEHYDRATASE_ISOMERASE DOMAIN-CONTAINING PROTEIN"/>
    <property type="match status" value="1"/>
</dbReference>
<evidence type="ECO:0000313" key="3">
    <source>
        <dbReference type="Proteomes" id="UP000001971"/>
    </source>
</evidence>
<gene>
    <name evidence="2" type="ordered locus">YPA_0427</name>
</gene>
<dbReference type="PANTHER" id="PTHR35339">
    <property type="entry name" value="LINALOOL DEHYDRATASE_ISOMERASE DOMAIN-CONTAINING PROTEIN"/>
    <property type="match status" value="1"/>
</dbReference>
<feature type="domain" description="DUF2264" evidence="1">
    <location>
        <begin position="66"/>
        <end position="408"/>
    </location>
</feature>
<protein>
    <recommendedName>
        <fullName evidence="1">DUF2264 domain-containing protein</fullName>
    </recommendedName>
</protein>
<evidence type="ECO:0000313" key="2">
    <source>
        <dbReference type="EMBL" id="ABG12395.1"/>
    </source>
</evidence>
<proteinExistence type="predicted"/>
<dbReference type="InterPro" id="IPR016624">
    <property type="entry name" value="UCP014753"/>
</dbReference>
<dbReference type="HOGENOM" id="CLU_043393_0_0_6"/>
<sequence length="495" mass="57140">MSVDISAKPRPIIPYEHPDAAMYYQLFKQHMIRQWHKKRPYARHDARLQALFQNQKVSLQSQCDYLVRYVAEAFDHYAVWDYTHAYYPGRPSQQNARTDALEGVSRVLPTLAAWLHSQPTRLDNTRLADLKGGELDIVAILRRAFLAGTDPTHRGYWGTLHDYDQRICESADLALALWLSHESVWQAFTPPEQQQVTRWFSQVNTLQTVDNNWHLFPLTVQFVMRSLNGTGDISDDKYQRIKEFHVGEGWFRDGAQGNYDYYNAWGFHYSLYWLDQINPDYDRQFIRSCMAEFVAAYRYLITPQGIPFFGRSACYRLAVSAPLLAVASHSTDPVHTGEAKRALEATLRYFIGHGAMRFGAPTQGLFADDERLVDNYSGPASSFWSLRALNIALYCANDCGLWQCESSQLPIETEDFSFTINAIDLFVMGTFETKEVVVTFRYDYTKEQTPLTRRLVSQPWLERVKENVTGRAERPKNNLLRKGVTSYSSKMTSLF</sequence>
<reference evidence="2 3" key="1">
    <citation type="journal article" date="2006" name="J. Bacteriol.">
        <title>Complete genome sequence of Yersinia pestis strains Antiqua and Nepal516: evidence of gene reduction in an emerging pathogen.</title>
        <authorList>
            <person name="Chain P.S."/>
            <person name="Hu P."/>
            <person name="Malfatti S.A."/>
            <person name="Radnedge L."/>
            <person name="Larimer F."/>
            <person name="Vergez L.M."/>
            <person name="Worsham P."/>
            <person name="Chu M.C."/>
            <person name="Andersen G.L."/>
        </authorList>
    </citation>
    <scope>NUCLEOTIDE SEQUENCE [LARGE SCALE GENOMIC DNA]</scope>
    <source>
        <strain evidence="2 3">Antiqua</strain>
    </source>
</reference>
<dbReference type="KEGG" id="ypa:YPA_0427"/>
<dbReference type="EMBL" id="CP000308">
    <property type="protein sequence ID" value="ABG12395.1"/>
    <property type="molecule type" value="Genomic_DNA"/>
</dbReference>
<dbReference type="Proteomes" id="UP000001971">
    <property type="component" value="Chromosome"/>
</dbReference>
<dbReference type="Pfam" id="PF10022">
    <property type="entry name" value="DUF2264"/>
    <property type="match status" value="1"/>
</dbReference>
<organism evidence="2 3">
    <name type="scientific">Yersinia pestis bv. Antiqua (strain Antiqua)</name>
    <dbReference type="NCBI Taxonomy" id="360102"/>
    <lineage>
        <taxon>Bacteria</taxon>
        <taxon>Pseudomonadati</taxon>
        <taxon>Pseudomonadota</taxon>
        <taxon>Gammaproteobacteria</taxon>
        <taxon>Enterobacterales</taxon>
        <taxon>Yersiniaceae</taxon>
        <taxon>Yersinia</taxon>
    </lineage>
</organism>
<name>A0A0E1NZI1_YERPA</name>
<dbReference type="InterPro" id="IPR049349">
    <property type="entry name" value="DUF2264_N"/>
</dbReference>